<evidence type="ECO:0000313" key="3">
    <source>
        <dbReference type="Proteomes" id="UP001166304"/>
    </source>
</evidence>
<dbReference type="Pfam" id="PF12679">
    <property type="entry name" value="ABC2_membrane_2"/>
    <property type="match status" value="1"/>
</dbReference>
<dbReference type="GO" id="GO:0140359">
    <property type="term" value="F:ABC-type transporter activity"/>
    <property type="evidence" value="ECO:0007669"/>
    <property type="project" value="InterPro"/>
</dbReference>
<keyword evidence="3" id="KW-1185">Reference proteome</keyword>
<feature type="transmembrane region" description="Helical" evidence="1">
    <location>
        <begin position="16"/>
        <end position="35"/>
    </location>
</feature>
<dbReference type="Proteomes" id="UP001166304">
    <property type="component" value="Unassembled WGS sequence"/>
</dbReference>
<dbReference type="EMBL" id="JAHQXE010000004">
    <property type="protein sequence ID" value="MBV0903019.1"/>
    <property type="molecule type" value="Genomic_DNA"/>
</dbReference>
<dbReference type="RefSeq" id="WP_162415162.1">
    <property type="nucleotide sequence ID" value="NZ_JAHQXE010000004.1"/>
</dbReference>
<reference evidence="2" key="1">
    <citation type="submission" date="2021-06" db="EMBL/GenBank/DDBJ databases">
        <title>New haloarchaea isolates fom saline soil.</title>
        <authorList>
            <person name="Duran-Viseras A."/>
            <person name="Sanchez-Porro C.S."/>
            <person name="Ventosa A."/>
        </authorList>
    </citation>
    <scope>NUCLEOTIDE SEQUENCE</scope>
    <source>
        <strain evidence="2">JCM 18369</strain>
    </source>
</reference>
<evidence type="ECO:0000256" key="1">
    <source>
        <dbReference type="SAM" id="Phobius"/>
    </source>
</evidence>
<dbReference type="PANTHER" id="PTHR43471:SF1">
    <property type="entry name" value="ABC TRANSPORTER PERMEASE PROTEIN NOSY-RELATED"/>
    <property type="match status" value="1"/>
</dbReference>
<proteinExistence type="predicted"/>
<feature type="transmembrane region" description="Helical" evidence="1">
    <location>
        <begin position="166"/>
        <end position="185"/>
    </location>
</feature>
<evidence type="ECO:0000313" key="2">
    <source>
        <dbReference type="EMBL" id="MBV0903019.1"/>
    </source>
</evidence>
<name>A0AA41G3L5_9EURY</name>
<comment type="caution">
    <text evidence="2">The sequence shown here is derived from an EMBL/GenBank/DDBJ whole genome shotgun (WGS) entry which is preliminary data.</text>
</comment>
<feature type="transmembrane region" description="Helical" evidence="1">
    <location>
        <begin position="135"/>
        <end position="159"/>
    </location>
</feature>
<feature type="transmembrane region" description="Helical" evidence="1">
    <location>
        <begin position="106"/>
        <end position="129"/>
    </location>
</feature>
<feature type="transmembrane region" description="Helical" evidence="1">
    <location>
        <begin position="50"/>
        <end position="71"/>
    </location>
</feature>
<dbReference type="PANTHER" id="PTHR43471">
    <property type="entry name" value="ABC TRANSPORTER PERMEASE"/>
    <property type="match status" value="1"/>
</dbReference>
<keyword evidence="1" id="KW-1133">Transmembrane helix</keyword>
<keyword evidence="1" id="KW-0812">Transmembrane</keyword>
<sequence length="299" mass="32090">MALPRWFPLARNEARILLTSKGPWALAALLVLWAYRPSYIAWDGLGPDMTVGFVQTTATIVLPLGALLLSYRSIVGERRSGSLKFVLGLPLTRTDVLVGKVLGRSVGIAVPVTVSASALGLIGLVRFGLFSPLRFLAVLLATHLYVLVLVSLATAVSAVTTSTVRATGVVFGVVFLVLTVFWKLIASRIYSAVSGQAANPYDAPADGLLFALLRVSPDRSYRVLTNWILGVGNSGASYDAVITKLQTPTSISVFVVEAAFETTPVPFYLHEVTGFVVLVVWLVVPLGVARYLFERGDLV</sequence>
<protein>
    <submittedName>
        <fullName evidence="2">ABC transporter permease</fullName>
    </submittedName>
</protein>
<accession>A0AA41G3L5</accession>
<organism evidence="2 3">
    <name type="scientific">Haloarcula salina</name>
    <dbReference type="NCBI Taxonomy" id="1429914"/>
    <lineage>
        <taxon>Archaea</taxon>
        <taxon>Methanobacteriati</taxon>
        <taxon>Methanobacteriota</taxon>
        <taxon>Stenosarchaea group</taxon>
        <taxon>Halobacteria</taxon>
        <taxon>Halobacteriales</taxon>
        <taxon>Haloarculaceae</taxon>
        <taxon>Haloarcula</taxon>
    </lineage>
</organism>
<keyword evidence="1" id="KW-0472">Membrane</keyword>
<gene>
    <name evidence="2" type="ORF">KTS37_14585</name>
</gene>
<dbReference type="AlphaFoldDB" id="A0AA41G3L5"/>
<dbReference type="GO" id="GO:0005886">
    <property type="term" value="C:plasma membrane"/>
    <property type="evidence" value="ECO:0007669"/>
    <property type="project" value="UniProtKB-SubCell"/>
</dbReference>
<feature type="transmembrane region" description="Helical" evidence="1">
    <location>
        <begin position="272"/>
        <end position="293"/>
    </location>
</feature>